<protein>
    <recommendedName>
        <fullName evidence="1">Methyltransferase domain-containing protein</fullName>
    </recommendedName>
</protein>
<dbReference type="Proteomes" id="UP000228920">
    <property type="component" value="Unassembled WGS sequence"/>
</dbReference>
<reference evidence="3" key="1">
    <citation type="submission" date="2017-09" db="EMBL/GenBank/DDBJ databases">
        <title>Depth-based differentiation of microbial function through sediment-hosted aquifers and enrichment of novel symbionts in the deep terrestrial subsurface.</title>
        <authorList>
            <person name="Probst A.J."/>
            <person name="Ladd B."/>
            <person name="Jarett J.K."/>
            <person name="Geller-Mcgrath D.E."/>
            <person name="Sieber C.M.K."/>
            <person name="Emerson J.B."/>
            <person name="Anantharaman K."/>
            <person name="Thomas B.C."/>
            <person name="Malmstrom R."/>
            <person name="Stieglmeier M."/>
            <person name="Klingl A."/>
            <person name="Woyke T."/>
            <person name="Ryan C.M."/>
            <person name="Banfield J.F."/>
        </authorList>
    </citation>
    <scope>NUCLEOTIDE SEQUENCE [LARGE SCALE GENOMIC DNA]</scope>
</reference>
<dbReference type="AlphaFoldDB" id="A0A2M7TLS0"/>
<gene>
    <name evidence="2" type="ORF">COY32_01395</name>
</gene>
<evidence type="ECO:0000259" key="1">
    <source>
        <dbReference type="Pfam" id="PF13649"/>
    </source>
</evidence>
<dbReference type="EMBL" id="PFNL01000036">
    <property type="protein sequence ID" value="PIZ47595.1"/>
    <property type="molecule type" value="Genomic_DNA"/>
</dbReference>
<proteinExistence type="predicted"/>
<comment type="caution">
    <text evidence="2">The sequence shown here is derived from an EMBL/GenBank/DDBJ whole genome shotgun (WGS) entry which is preliminary data.</text>
</comment>
<sequence>MSKRTPPMAPPPVEKKSLRKIETTVGQNLETLIDPYEHDKQRVGTALVTWHQQYAELKQAEAKQNGSEGIVQSARLESLDREVSMMSSLLDDALGISIIGDTQPETELLQRLSTDDTFDGIGNLTAFLGYRLWREKNIFLFARNNKDSQDRYSTFREIVSPFIQESLVTLATLPEEGHTTLRETLEQLVTSQEKNIALEAIIDESTPPAVKLTLTVELMNTSGVVTTIESLLPHVESNPDVAQLVKTIQGSTGNEVMASLSSVYNAIEFQEYAVNNEDLTKREAQLIAFHVEAYAKKHNRDPHEVRIADIGAGTGRLAIALHHDGFDVTAFEYEQKHIQYMSETAPEMAVEEADWHHMPIESATVNSQSPEIFYCLGRTILHNNTPEKMARFFDEMHRILSDGGIGIIDIPNLREDDGSPEQYDQNITEFANHLASLGVRMEKSQNIFDGPDDDHRFNRMTLTNEQFKTYARLFGFTVEQTQVEQVGEDSQFENAYYTIKKQPNFEIADIPTNELLSMLYGSGLYHPGVDYNQHVDAWGVPLGTPFVYAQMLPGVIEDIREQEIAGTTSAIRVEVHNGSLTFRM</sequence>
<evidence type="ECO:0000313" key="2">
    <source>
        <dbReference type="EMBL" id="PIZ47595.1"/>
    </source>
</evidence>
<feature type="domain" description="Methyltransferase" evidence="1">
    <location>
        <begin position="307"/>
        <end position="404"/>
    </location>
</feature>
<evidence type="ECO:0000313" key="3">
    <source>
        <dbReference type="Proteomes" id="UP000228920"/>
    </source>
</evidence>
<organism evidence="2 3">
    <name type="scientific">candidate division WWE3 bacterium CG_4_10_14_0_2_um_filter_41_14</name>
    <dbReference type="NCBI Taxonomy" id="1975072"/>
    <lineage>
        <taxon>Bacteria</taxon>
        <taxon>Katanobacteria</taxon>
    </lineage>
</organism>
<name>A0A2M7TLS0_UNCKA</name>
<dbReference type="InterPro" id="IPR041698">
    <property type="entry name" value="Methyltransf_25"/>
</dbReference>
<dbReference type="CDD" id="cd02440">
    <property type="entry name" value="AdoMet_MTases"/>
    <property type="match status" value="1"/>
</dbReference>
<dbReference type="Pfam" id="PF13649">
    <property type="entry name" value="Methyltransf_25"/>
    <property type="match status" value="1"/>
</dbReference>
<dbReference type="SUPFAM" id="SSF53335">
    <property type="entry name" value="S-adenosyl-L-methionine-dependent methyltransferases"/>
    <property type="match status" value="1"/>
</dbReference>
<accession>A0A2M7TLS0</accession>
<dbReference type="Gene3D" id="3.40.50.150">
    <property type="entry name" value="Vaccinia Virus protein VP39"/>
    <property type="match status" value="1"/>
</dbReference>
<dbReference type="InterPro" id="IPR029063">
    <property type="entry name" value="SAM-dependent_MTases_sf"/>
</dbReference>